<evidence type="ECO:0008006" key="3">
    <source>
        <dbReference type="Google" id="ProtNLM"/>
    </source>
</evidence>
<keyword evidence="2" id="KW-1185">Reference proteome</keyword>
<protein>
    <recommendedName>
        <fullName evidence="3">DUF2971 domain-containing protein</fullName>
    </recommendedName>
</protein>
<evidence type="ECO:0000313" key="2">
    <source>
        <dbReference type="Proteomes" id="UP000179284"/>
    </source>
</evidence>
<dbReference type="EMBL" id="CP017831">
    <property type="protein sequence ID" value="AOZ96228.1"/>
    <property type="molecule type" value="Genomic_DNA"/>
</dbReference>
<organism evidence="1 2">
    <name type="scientific">Butyrivibrio hungatei</name>
    <dbReference type="NCBI Taxonomy" id="185008"/>
    <lineage>
        <taxon>Bacteria</taxon>
        <taxon>Bacillati</taxon>
        <taxon>Bacillota</taxon>
        <taxon>Clostridia</taxon>
        <taxon>Lachnospirales</taxon>
        <taxon>Lachnospiraceae</taxon>
        <taxon>Butyrivibrio</taxon>
    </lineage>
</organism>
<name>A0A1D9P0T0_9FIRM</name>
<dbReference type="AlphaFoldDB" id="A0A1D9P0T0"/>
<evidence type="ECO:0000313" key="1">
    <source>
        <dbReference type="EMBL" id="AOZ96228.1"/>
    </source>
</evidence>
<dbReference type="Proteomes" id="UP000179284">
    <property type="component" value="Chromosome I"/>
</dbReference>
<dbReference type="KEGG" id="bhu:bhn_I1194"/>
<proteinExistence type="predicted"/>
<gene>
    <name evidence="1" type="ORF">bhn_I1194</name>
</gene>
<reference evidence="2" key="1">
    <citation type="submission" date="2016-10" db="EMBL/GenBank/DDBJ databases">
        <title>The complete genome sequence of the rumen bacterium Butyrivibrio hungatei MB2003.</title>
        <authorList>
            <person name="Palevich N."/>
            <person name="Kelly W.J."/>
            <person name="Leahy S.C."/>
            <person name="Altermann E."/>
            <person name="Rakonjac J."/>
            <person name="Attwood G.T."/>
        </authorList>
    </citation>
    <scope>NUCLEOTIDE SEQUENCE [LARGE SCALE GENOMIC DNA]</scope>
    <source>
        <strain evidence="2">MB2003</strain>
    </source>
</reference>
<accession>A0A1D9P0T0</accession>
<dbReference type="OrthoDB" id="190848at2"/>
<sequence>MVGSRMENTKKRYKELFREYISSHDVDDISMMNYFHKLFEECDVKKNKKFYRYRPFNEYTLTEIINKKIYMSKLSDFDDVYEGRYLIDDNDIQRGVNRGLIDVCNDYSQKHIRVTCFSTDKKNIPMWYYYANKHTGICAEYKFEDFSFPKNVVFLPVIYPLRREVSEYKYIPNVRQRGFGAIVNSLIKQRAWSFENEWRAIKLDESSDPIYLSLKMSKIHIGANASKESIDVIKNLIDKNGLDIQIGEMTMTETGIESFSLGSIPQEYKIKI</sequence>